<evidence type="ECO:0000313" key="1">
    <source>
        <dbReference type="EMBL" id="MBA4656649.1"/>
    </source>
</evidence>
<reference evidence="1" key="2">
    <citation type="submission" date="2020-07" db="EMBL/GenBank/DDBJ databases">
        <authorList>
            <person name="Vera ALvarez R."/>
            <person name="Arias-Moreno D.M."/>
            <person name="Jimenez-Jacinto V."/>
            <person name="Jimenez-Bremont J.F."/>
            <person name="Swaminathan K."/>
            <person name="Moose S.P."/>
            <person name="Guerrero-Gonzalez M.L."/>
            <person name="Marino-Ramirez L."/>
            <person name="Landsman D."/>
            <person name="Rodriguez-Kessler M."/>
            <person name="Delgado-Sanchez P."/>
        </authorList>
    </citation>
    <scope>NUCLEOTIDE SEQUENCE</scope>
    <source>
        <tissue evidence="1">Cladode</tissue>
    </source>
</reference>
<dbReference type="EMBL" id="GISG01193075">
    <property type="protein sequence ID" value="MBA4656649.1"/>
    <property type="molecule type" value="Transcribed_RNA"/>
</dbReference>
<accession>A0A7C9EAE1</accession>
<proteinExistence type="predicted"/>
<dbReference type="AlphaFoldDB" id="A0A7C9EAE1"/>
<name>A0A7C9EAE1_OPUST</name>
<sequence>MLRYDDILTLVNGYLQKLILENIKLFIRILGIISCFGGRFHRRSNHTWTRNRLLAYLGLPFFAREESFLMTSSLLMQPIAKVIPCSAATRAHHCRFCYGNMSLITP</sequence>
<protein>
    <submittedName>
        <fullName evidence="1">Uncharacterized protein</fullName>
    </submittedName>
</protein>
<reference evidence="1" key="1">
    <citation type="journal article" date="2013" name="J. Plant Res.">
        <title>Effect of fungi and light on seed germination of three Opuntia species from semiarid lands of central Mexico.</title>
        <authorList>
            <person name="Delgado-Sanchez P."/>
            <person name="Jimenez-Bremont J.F."/>
            <person name="Guerrero-Gonzalez Mde L."/>
            <person name="Flores J."/>
        </authorList>
    </citation>
    <scope>NUCLEOTIDE SEQUENCE</scope>
    <source>
        <tissue evidence="1">Cladode</tissue>
    </source>
</reference>
<organism evidence="1">
    <name type="scientific">Opuntia streptacantha</name>
    <name type="common">Prickly pear cactus</name>
    <name type="synonym">Opuntia cardona</name>
    <dbReference type="NCBI Taxonomy" id="393608"/>
    <lineage>
        <taxon>Eukaryota</taxon>
        <taxon>Viridiplantae</taxon>
        <taxon>Streptophyta</taxon>
        <taxon>Embryophyta</taxon>
        <taxon>Tracheophyta</taxon>
        <taxon>Spermatophyta</taxon>
        <taxon>Magnoliopsida</taxon>
        <taxon>eudicotyledons</taxon>
        <taxon>Gunneridae</taxon>
        <taxon>Pentapetalae</taxon>
        <taxon>Caryophyllales</taxon>
        <taxon>Cactineae</taxon>
        <taxon>Cactaceae</taxon>
        <taxon>Opuntioideae</taxon>
        <taxon>Opuntia</taxon>
    </lineage>
</organism>